<dbReference type="AlphaFoldDB" id="A0A0R3WV72"/>
<evidence type="ECO:0000313" key="2">
    <source>
        <dbReference type="EMBL" id="VDM25354.1"/>
    </source>
</evidence>
<dbReference type="WBParaSite" id="TTAC_0000466201-mRNA-1">
    <property type="protein sequence ID" value="TTAC_0000466201-mRNA-1"/>
    <property type="gene ID" value="TTAC_0000466201"/>
</dbReference>
<evidence type="ECO:0000313" key="3">
    <source>
        <dbReference type="Proteomes" id="UP000274429"/>
    </source>
</evidence>
<keyword evidence="3" id="KW-1185">Reference proteome</keyword>
<dbReference type="OrthoDB" id="6239640at2759"/>
<accession>A0A0R3WV72</accession>
<dbReference type="STRING" id="6205.A0A0R3WV72"/>
<evidence type="ECO:0000313" key="4">
    <source>
        <dbReference type="WBParaSite" id="TTAC_0000466201-mRNA-1"/>
    </source>
</evidence>
<protein>
    <submittedName>
        <fullName evidence="4">EGF-like domain-containing protein</fullName>
    </submittedName>
</protein>
<sequence>MMSGSGAAVYPSEVSGAASGHRNGRGHGSHPYGPQPFLGGMDLYGGVLSPATSRMLMQSPLGGLPFGGLSFHGLGNSRPFDRCNGGNCGHWGGCHGGHCGEFYDFRPCQTPECFYGSIHGFDCSDGFCKRVCNGPSCRDFVIHACSGKGSPTSNHSGNVVSDNNGDE</sequence>
<reference evidence="4" key="1">
    <citation type="submission" date="2017-02" db="UniProtKB">
        <authorList>
            <consortium name="WormBaseParasite"/>
        </authorList>
    </citation>
    <scope>IDENTIFICATION</scope>
</reference>
<name>A0A0R3WV72_HYDTA</name>
<dbReference type="Proteomes" id="UP000274429">
    <property type="component" value="Unassembled WGS sequence"/>
</dbReference>
<reference evidence="2 3" key="2">
    <citation type="submission" date="2018-11" db="EMBL/GenBank/DDBJ databases">
        <authorList>
            <consortium name="Pathogen Informatics"/>
        </authorList>
    </citation>
    <scope>NUCLEOTIDE SEQUENCE [LARGE SCALE GENOMIC DNA]</scope>
</reference>
<organism evidence="4">
    <name type="scientific">Hydatigena taeniaeformis</name>
    <name type="common">Feline tapeworm</name>
    <name type="synonym">Taenia taeniaeformis</name>
    <dbReference type="NCBI Taxonomy" id="6205"/>
    <lineage>
        <taxon>Eukaryota</taxon>
        <taxon>Metazoa</taxon>
        <taxon>Spiralia</taxon>
        <taxon>Lophotrochozoa</taxon>
        <taxon>Platyhelminthes</taxon>
        <taxon>Cestoda</taxon>
        <taxon>Eucestoda</taxon>
        <taxon>Cyclophyllidea</taxon>
        <taxon>Taeniidae</taxon>
        <taxon>Hydatigera</taxon>
    </lineage>
</organism>
<proteinExistence type="predicted"/>
<feature type="region of interest" description="Disordered" evidence="1">
    <location>
        <begin position="1"/>
        <end position="32"/>
    </location>
</feature>
<gene>
    <name evidence="2" type="ORF">TTAC_LOCUS4645</name>
</gene>
<dbReference type="EMBL" id="UYWX01004952">
    <property type="protein sequence ID" value="VDM25354.1"/>
    <property type="molecule type" value="Genomic_DNA"/>
</dbReference>
<evidence type="ECO:0000256" key="1">
    <source>
        <dbReference type="SAM" id="MobiDB-lite"/>
    </source>
</evidence>